<evidence type="ECO:0000256" key="1">
    <source>
        <dbReference type="SAM" id="MobiDB-lite"/>
    </source>
</evidence>
<feature type="compositionally biased region" description="Low complexity" evidence="1">
    <location>
        <begin position="33"/>
        <end position="46"/>
    </location>
</feature>
<gene>
    <name evidence="2" type="ORF">BAE44_0024051</name>
</gene>
<reference evidence="2 3" key="1">
    <citation type="submission" date="2016-09" db="EMBL/GenBank/DDBJ databases">
        <title>The draft genome of Dichanthelium oligosanthes: A C3 panicoid grass species.</title>
        <authorList>
            <person name="Studer A.J."/>
            <person name="Schnable J.C."/>
            <person name="Brutnell T.P."/>
        </authorList>
    </citation>
    <scope>NUCLEOTIDE SEQUENCE [LARGE SCALE GENOMIC DNA]</scope>
    <source>
        <strain evidence="3">cv. Kellogg 1175</strain>
        <tissue evidence="2">Leaf</tissue>
    </source>
</reference>
<evidence type="ECO:0000313" key="3">
    <source>
        <dbReference type="Proteomes" id="UP000095767"/>
    </source>
</evidence>
<feature type="region of interest" description="Disordered" evidence="1">
    <location>
        <begin position="1"/>
        <end position="92"/>
    </location>
</feature>
<keyword evidence="3" id="KW-1185">Reference proteome</keyword>
<sequence>MGMCHDAKDAASDAGDRTRGGAQQTGSYVSQTAKAARQKAAAAAQGDGDEHGHGGELKDKVMNSLGMAGENNDGTANSAGKDTSTYKPGRDY</sequence>
<comment type="caution">
    <text evidence="2">The sequence shown here is derived from an EMBL/GenBank/DDBJ whole genome shotgun (WGS) entry which is preliminary data.</text>
</comment>
<proteinExistence type="predicted"/>
<dbReference type="Proteomes" id="UP000095767">
    <property type="component" value="Unassembled WGS sequence"/>
</dbReference>
<dbReference type="EMBL" id="LWDX02068565">
    <property type="protein sequence ID" value="OEL14930.1"/>
    <property type="molecule type" value="Genomic_DNA"/>
</dbReference>
<organism evidence="2 3">
    <name type="scientific">Dichanthelium oligosanthes</name>
    <dbReference type="NCBI Taxonomy" id="888268"/>
    <lineage>
        <taxon>Eukaryota</taxon>
        <taxon>Viridiplantae</taxon>
        <taxon>Streptophyta</taxon>
        <taxon>Embryophyta</taxon>
        <taxon>Tracheophyta</taxon>
        <taxon>Spermatophyta</taxon>
        <taxon>Magnoliopsida</taxon>
        <taxon>Liliopsida</taxon>
        <taxon>Poales</taxon>
        <taxon>Poaceae</taxon>
        <taxon>PACMAD clade</taxon>
        <taxon>Panicoideae</taxon>
        <taxon>Panicodae</taxon>
        <taxon>Paniceae</taxon>
        <taxon>Dichantheliinae</taxon>
        <taxon>Dichanthelium</taxon>
    </lineage>
</organism>
<evidence type="ECO:0000313" key="2">
    <source>
        <dbReference type="EMBL" id="OEL14930.1"/>
    </source>
</evidence>
<name>A0A1E5UPY4_9POAL</name>
<feature type="compositionally biased region" description="Basic and acidic residues" evidence="1">
    <location>
        <begin position="1"/>
        <end position="19"/>
    </location>
</feature>
<feature type="compositionally biased region" description="Polar residues" evidence="1">
    <location>
        <begin position="72"/>
        <end position="86"/>
    </location>
</feature>
<protein>
    <submittedName>
        <fullName evidence="2">Uncharacterized protein</fullName>
    </submittedName>
</protein>
<dbReference type="AlphaFoldDB" id="A0A1E5UPY4"/>
<accession>A0A1E5UPY4</accession>
<dbReference type="STRING" id="888268.A0A1E5UPY4"/>
<feature type="compositionally biased region" description="Basic and acidic residues" evidence="1">
    <location>
        <begin position="48"/>
        <end position="61"/>
    </location>
</feature>
<feature type="compositionally biased region" description="Polar residues" evidence="1">
    <location>
        <begin position="21"/>
        <end position="32"/>
    </location>
</feature>